<dbReference type="Gene3D" id="1.10.150.20">
    <property type="entry name" value="5' to 3' exonuclease, C-terminal subdomain"/>
    <property type="match status" value="1"/>
</dbReference>
<dbReference type="InterPro" id="IPR036888">
    <property type="entry name" value="DNA_integrity_DisA_N_sf"/>
</dbReference>
<evidence type="ECO:0000256" key="3">
    <source>
        <dbReference type="ARBA" id="ARBA00022695"/>
    </source>
</evidence>
<protein>
    <recommendedName>
        <fullName evidence="9">DAC domain-containing protein</fullName>
    </recommendedName>
</protein>
<feature type="coiled-coil region" evidence="8">
    <location>
        <begin position="142"/>
        <end position="179"/>
    </location>
</feature>
<evidence type="ECO:0000256" key="2">
    <source>
        <dbReference type="ARBA" id="ARBA00022679"/>
    </source>
</evidence>
<dbReference type="PROSITE" id="PS51794">
    <property type="entry name" value="DAC"/>
    <property type="match status" value="1"/>
</dbReference>
<keyword evidence="8" id="KW-0175">Coiled coil</keyword>
<name>A0A3B0S0W3_9ZZZZ</name>
<dbReference type="Pfam" id="PF02457">
    <property type="entry name" value="DAC"/>
    <property type="match status" value="1"/>
</dbReference>
<dbReference type="InterPro" id="IPR038331">
    <property type="entry name" value="DisA_sf"/>
</dbReference>
<evidence type="ECO:0000313" key="10">
    <source>
        <dbReference type="EMBL" id="VAV99530.1"/>
    </source>
</evidence>
<evidence type="ECO:0000256" key="1">
    <source>
        <dbReference type="ARBA" id="ARBA00000877"/>
    </source>
</evidence>
<dbReference type="Gene3D" id="3.40.1700.10">
    <property type="entry name" value="DNA integrity scanning protein, DisA, N-terminal domain"/>
    <property type="match status" value="1"/>
</dbReference>
<evidence type="ECO:0000256" key="7">
    <source>
        <dbReference type="ARBA" id="ARBA00023204"/>
    </source>
</evidence>
<dbReference type="InterPro" id="IPR041663">
    <property type="entry name" value="DisA/LigA_HHH"/>
</dbReference>
<evidence type="ECO:0000256" key="4">
    <source>
        <dbReference type="ARBA" id="ARBA00022741"/>
    </source>
</evidence>
<dbReference type="InterPro" id="IPR010994">
    <property type="entry name" value="RuvA_2-like"/>
</dbReference>
<proteinExistence type="predicted"/>
<sequence>MTPASSTPIELVRRFAPGTPLRTAAELVMSQGTGALVIIGSGPSVESVSTGGFMLNDATFTAQRLAELAKMDGGIVVDDVTGKIIAANVHFMPDPSIETAETGTRFRTAERLATQTGFPVLAVSEEGHLYAIVFSRMGRFALQSVTDLLGEANQRLQSIERLRHQFDDSVARLSRYEADDLVSTRDVVGVLQRAAVIRRLARALDTIAAELGDSATLISLQASDLIHGVEEIAELVNIDYQPRKPRRGSSVFKKIDMMDPDDLYDAEALAEALGLGPLDAHVQPRGARAIAGVPRLPESVADAILRKFGSYERLLNATVGDLAKVEGVGRTRAQTIRGYLNEVSDAGVKSDSSS</sequence>
<keyword evidence="4" id="KW-0547">Nucleotide-binding</keyword>
<keyword evidence="3" id="KW-0548">Nucleotidyltransferase</keyword>
<dbReference type="NCBIfam" id="NF010009">
    <property type="entry name" value="PRK13482.1"/>
    <property type="match status" value="1"/>
</dbReference>
<comment type="catalytic activity">
    <reaction evidence="1">
        <text>2 ATP = 3',3'-c-di-AMP + 2 diphosphate</text>
        <dbReference type="Rhea" id="RHEA:35655"/>
        <dbReference type="ChEBI" id="CHEBI:30616"/>
        <dbReference type="ChEBI" id="CHEBI:33019"/>
        <dbReference type="ChEBI" id="CHEBI:71500"/>
        <dbReference type="EC" id="2.7.7.85"/>
    </reaction>
</comment>
<dbReference type="SUPFAM" id="SSF47781">
    <property type="entry name" value="RuvA domain 2-like"/>
    <property type="match status" value="1"/>
</dbReference>
<accession>A0A3B0S0W3</accession>
<evidence type="ECO:0000256" key="8">
    <source>
        <dbReference type="SAM" id="Coils"/>
    </source>
</evidence>
<reference evidence="10" key="1">
    <citation type="submission" date="2018-06" db="EMBL/GenBank/DDBJ databases">
        <authorList>
            <person name="Zhirakovskaya E."/>
        </authorList>
    </citation>
    <scope>NUCLEOTIDE SEQUENCE</scope>
</reference>
<evidence type="ECO:0000256" key="6">
    <source>
        <dbReference type="ARBA" id="ARBA00022840"/>
    </source>
</evidence>
<feature type="domain" description="DAC" evidence="9">
    <location>
        <begin position="5"/>
        <end position="144"/>
    </location>
</feature>
<dbReference type="Gene3D" id="1.20.1260.110">
    <property type="entry name" value="DNA integrity scanning linker region"/>
    <property type="match status" value="1"/>
</dbReference>
<dbReference type="GO" id="GO:0006281">
    <property type="term" value="P:DNA repair"/>
    <property type="evidence" value="ECO:0007669"/>
    <property type="project" value="UniProtKB-KW"/>
</dbReference>
<keyword evidence="7" id="KW-0234">DNA repair</keyword>
<keyword evidence="6" id="KW-0067">ATP-binding</keyword>
<organism evidence="10">
    <name type="scientific">hydrothermal vent metagenome</name>
    <dbReference type="NCBI Taxonomy" id="652676"/>
    <lineage>
        <taxon>unclassified sequences</taxon>
        <taxon>metagenomes</taxon>
        <taxon>ecological metagenomes</taxon>
    </lineage>
</organism>
<dbReference type="InterPro" id="IPR003390">
    <property type="entry name" value="DNA_integrity_scan_DisA_N"/>
</dbReference>
<dbReference type="AlphaFoldDB" id="A0A3B0S0W3"/>
<dbReference type="GO" id="GO:0005524">
    <property type="term" value="F:ATP binding"/>
    <property type="evidence" value="ECO:0007669"/>
    <property type="project" value="UniProtKB-KW"/>
</dbReference>
<dbReference type="PANTHER" id="PTHR34185:SF3">
    <property type="entry name" value="DNA INTEGRITY SCANNING PROTEIN DISA"/>
    <property type="match status" value="1"/>
</dbReference>
<dbReference type="GO" id="GO:0004016">
    <property type="term" value="F:adenylate cyclase activity"/>
    <property type="evidence" value="ECO:0007669"/>
    <property type="project" value="TreeGrafter"/>
</dbReference>
<keyword evidence="2" id="KW-0808">Transferase</keyword>
<dbReference type="GO" id="GO:0106408">
    <property type="term" value="F:diadenylate cyclase activity"/>
    <property type="evidence" value="ECO:0007669"/>
    <property type="project" value="UniProtKB-EC"/>
</dbReference>
<dbReference type="PANTHER" id="PTHR34185">
    <property type="entry name" value="DIADENYLATE CYCLASE"/>
    <property type="match status" value="1"/>
</dbReference>
<dbReference type="EMBL" id="UOEI01000260">
    <property type="protein sequence ID" value="VAV99530.1"/>
    <property type="molecule type" value="Genomic_DNA"/>
</dbReference>
<dbReference type="InterPro" id="IPR050338">
    <property type="entry name" value="DisA"/>
</dbReference>
<dbReference type="InterPro" id="IPR018906">
    <property type="entry name" value="DNA_integrity_scan_DisA_link"/>
</dbReference>
<dbReference type="SUPFAM" id="SSF143597">
    <property type="entry name" value="YojJ-like"/>
    <property type="match status" value="1"/>
</dbReference>
<dbReference type="Pfam" id="PF10635">
    <property type="entry name" value="DisA-linker"/>
    <property type="match status" value="1"/>
</dbReference>
<dbReference type="Pfam" id="PF12826">
    <property type="entry name" value="HHH_2"/>
    <property type="match status" value="1"/>
</dbReference>
<keyword evidence="5" id="KW-0227">DNA damage</keyword>
<evidence type="ECO:0000259" key="9">
    <source>
        <dbReference type="PROSITE" id="PS51794"/>
    </source>
</evidence>
<gene>
    <name evidence="10" type="ORF">MNBD_ACTINO01-1581</name>
</gene>
<evidence type="ECO:0000256" key="5">
    <source>
        <dbReference type="ARBA" id="ARBA00022763"/>
    </source>
</evidence>